<evidence type="ECO:0000256" key="5">
    <source>
        <dbReference type="ARBA" id="ARBA00011881"/>
    </source>
</evidence>
<keyword evidence="14" id="KW-0496">Mitochondrion</keyword>
<evidence type="ECO:0000256" key="13">
    <source>
        <dbReference type="ARBA" id="ARBA00023098"/>
    </source>
</evidence>
<evidence type="ECO:0000256" key="21">
    <source>
        <dbReference type="ARBA" id="ARBA00048307"/>
    </source>
</evidence>
<comment type="catalytic activity">
    <reaction evidence="21">
        <text>valproyl-CoA + oxidized [electron-transfer flavoprotein] + H(+) = (2E)-2-propylpent-2-enoyl-CoA + reduced [electron-transfer flavoprotein]</text>
        <dbReference type="Rhea" id="RHEA:65344"/>
        <dbReference type="Rhea" id="RHEA-COMP:10685"/>
        <dbReference type="Rhea" id="RHEA-COMP:10686"/>
        <dbReference type="ChEBI" id="CHEBI:15378"/>
        <dbReference type="ChEBI" id="CHEBI:57692"/>
        <dbReference type="ChEBI" id="CHEBI:58307"/>
        <dbReference type="ChEBI" id="CHEBI:156457"/>
        <dbReference type="ChEBI" id="CHEBI:156458"/>
    </reaction>
    <physiologicalReaction direction="left-to-right" evidence="21">
        <dbReference type="Rhea" id="RHEA:65345"/>
    </physiologicalReaction>
</comment>
<dbReference type="Gene3D" id="1.10.540.10">
    <property type="entry name" value="Acyl-CoA dehydrogenase/oxidase, N-terminal domain"/>
    <property type="match status" value="1"/>
</dbReference>
<reference evidence="32" key="1">
    <citation type="journal article" date="2019" name="Nat. Commun.">
        <title>Expansion of phycobilisome linker gene families in mesophilic red algae.</title>
        <authorList>
            <person name="Lee J."/>
            <person name="Kim D."/>
            <person name="Bhattacharya D."/>
            <person name="Yoon H.S."/>
        </authorList>
    </citation>
    <scope>NUCLEOTIDE SEQUENCE [LARGE SCALE GENOMIC DNA]</scope>
    <source>
        <strain evidence="32">CCMP 1328</strain>
    </source>
</reference>
<gene>
    <name evidence="31" type="ORF">FVE85_1998</name>
</gene>
<comment type="pathway">
    <text evidence="3">Lipid metabolism; mitochondrial fatty acid beta-oxidation.</text>
</comment>
<dbReference type="InterPro" id="IPR006091">
    <property type="entry name" value="Acyl-CoA_Oxase/DH_mid-dom"/>
</dbReference>
<dbReference type="SUPFAM" id="SSF47203">
    <property type="entry name" value="Acyl-CoA dehydrogenase C-terminal domain-like"/>
    <property type="match status" value="1"/>
</dbReference>
<evidence type="ECO:0000256" key="20">
    <source>
        <dbReference type="ARBA" id="ARBA00048235"/>
    </source>
</evidence>
<dbReference type="InterPro" id="IPR006089">
    <property type="entry name" value="Acyl-CoA_DH_CS"/>
</dbReference>
<feature type="domain" description="Acyl-CoA dehydrogenase/oxidase C-terminal" evidence="28">
    <location>
        <begin position="298"/>
        <end position="447"/>
    </location>
</feature>
<dbReference type="InterPro" id="IPR009100">
    <property type="entry name" value="AcylCoA_DH/oxidase_NM_dom_sf"/>
</dbReference>
<keyword evidence="10" id="KW-0809">Transit peptide</keyword>
<evidence type="ECO:0000259" key="29">
    <source>
        <dbReference type="Pfam" id="PF02770"/>
    </source>
</evidence>
<dbReference type="Pfam" id="PF00441">
    <property type="entry name" value="Acyl-CoA_dh_1"/>
    <property type="match status" value="1"/>
</dbReference>
<keyword evidence="12 27" id="KW-0560">Oxidoreductase</keyword>
<comment type="similarity">
    <text evidence="4 27">Belongs to the acyl-CoA dehydrogenase family.</text>
</comment>
<evidence type="ECO:0000256" key="2">
    <source>
        <dbReference type="ARBA" id="ARBA00004305"/>
    </source>
</evidence>
<comment type="catalytic activity">
    <reaction evidence="22">
        <text>(2R)-2-methylbutanoyl-CoA + oxidized [electron-transfer flavoprotein] + H(+) = ethylacryloyl-CoA + reduced [electron-transfer flavoprotein]</text>
        <dbReference type="Rhea" id="RHEA:65296"/>
        <dbReference type="Rhea" id="RHEA-COMP:10685"/>
        <dbReference type="Rhea" id="RHEA-COMP:10686"/>
        <dbReference type="ChEBI" id="CHEBI:15378"/>
        <dbReference type="ChEBI" id="CHEBI:57692"/>
        <dbReference type="ChEBI" id="CHEBI:58307"/>
        <dbReference type="ChEBI" id="CHEBI:156439"/>
        <dbReference type="ChEBI" id="CHEBI:156440"/>
    </reaction>
    <physiologicalReaction direction="left-to-right" evidence="22">
        <dbReference type="Rhea" id="RHEA:65297"/>
    </physiologicalReaction>
</comment>
<evidence type="ECO:0000256" key="18">
    <source>
        <dbReference type="ARBA" id="ARBA00041537"/>
    </source>
</evidence>
<comment type="caution">
    <text evidence="31">The sequence shown here is derived from an EMBL/GenBank/DDBJ whole genome shotgun (WGS) entry which is preliminary data.</text>
</comment>
<evidence type="ECO:0000256" key="17">
    <source>
        <dbReference type="ARBA" id="ARBA00039850"/>
    </source>
</evidence>
<evidence type="ECO:0000256" key="7">
    <source>
        <dbReference type="ARBA" id="ARBA00022630"/>
    </source>
</evidence>
<keyword evidence="11" id="KW-0007">Acetylation</keyword>
<evidence type="ECO:0000256" key="19">
    <source>
        <dbReference type="ARBA" id="ARBA00042821"/>
    </source>
</evidence>
<comment type="catalytic activity">
    <reaction evidence="24">
        <text>hexanoyl-CoA + oxidized [electron-transfer flavoprotein] + H(+) = (2E)-hexenoyl-CoA + reduced [electron-transfer flavoprotein]</text>
        <dbReference type="Rhea" id="RHEA:43464"/>
        <dbReference type="Rhea" id="RHEA-COMP:10685"/>
        <dbReference type="Rhea" id="RHEA-COMP:10686"/>
        <dbReference type="ChEBI" id="CHEBI:15378"/>
        <dbReference type="ChEBI" id="CHEBI:57692"/>
        <dbReference type="ChEBI" id="CHEBI:58307"/>
        <dbReference type="ChEBI" id="CHEBI:62077"/>
        <dbReference type="ChEBI" id="CHEBI:62620"/>
    </reaction>
    <physiologicalReaction direction="left-to-right" evidence="24">
        <dbReference type="Rhea" id="RHEA:43465"/>
    </physiologicalReaction>
</comment>
<evidence type="ECO:0000256" key="6">
    <source>
        <dbReference type="ARBA" id="ARBA00022553"/>
    </source>
</evidence>
<dbReference type="InterPro" id="IPR036250">
    <property type="entry name" value="AcylCo_DH-like_C"/>
</dbReference>
<evidence type="ECO:0000256" key="8">
    <source>
        <dbReference type="ARBA" id="ARBA00022827"/>
    </source>
</evidence>
<dbReference type="Proteomes" id="UP000324585">
    <property type="component" value="Unassembled WGS sequence"/>
</dbReference>
<evidence type="ECO:0000256" key="12">
    <source>
        <dbReference type="ARBA" id="ARBA00023002"/>
    </source>
</evidence>
<dbReference type="SUPFAM" id="SSF56645">
    <property type="entry name" value="Acyl-CoA dehydrogenase NM domain-like"/>
    <property type="match status" value="1"/>
</dbReference>
<comment type="cofactor">
    <cofactor evidence="1 27">
        <name>FAD</name>
        <dbReference type="ChEBI" id="CHEBI:57692"/>
    </cofactor>
</comment>
<evidence type="ECO:0000256" key="22">
    <source>
        <dbReference type="ARBA" id="ARBA00048592"/>
    </source>
</evidence>
<keyword evidence="9" id="KW-0276">Fatty acid metabolism</keyword>
<keyword evidence="32" id="KW-1185">Reference proteome</keyword>
<evidence type="ECO:0000256" key="23">
    <source>
        <dbReference type="ARBA" id="ARBA00049096"/>
    </source>
</evidence>
<evidence type="ECO:0000256" key="27">
    <source>
        <dbReference type="RuleBase" id="RU362125"/>
    </source>
</evidence>
<dbReference type="GO" id="GO:0050660">
    <property type="term" value="F:flavin adenine dinucleotide binding"/>
    <property type="evidence" value="ECO:0007669"/>
    <property type="project" value="InterPro"/>
</dbReference>
<dbReference type="Pfam" id="PF02771">
    <property type="entry name" value="Acyl-CoA_dh_N"/>
    <property type="match status" value="1"/>
</dbReference>
<keyword evidence="13" id="KW-0443">Lipid metabolism</keyword>
<dbReference type="EMBL" id="VRMN01000003">
    <property type="protein sequence ID" value="KAA8495843.1"/>
    <property type="molecule type" value="Genomic_DNA"/>
</dbReference>
<dbReference type="InterPro" id="IPR037069">
    <property type="entry name" value="AcylCoA_DH/ox_N_sf"/>
</dbReference>
<dbReference type="AlphaFoldDB" id="A0A5J4YYY5"/>
<dbReference type="PANTHER" id="PTHR43884">
    <property type="entry name" value="ACYL-COA DEHYDROGENASE"/>
    <property type="match status" value="1"/>
</dbReference>
<evidence type="ECO:0000256" key="10">
    <source>
        <dbReference type="ARBA" id="ARBA00022946"/>
    </source>
</evidence>
<keyword evidence="8 27" id="KW-0274">FAD</keyword>
<dbReference type="OMA" id="DAMFSYC"/>
<dbReference type="GO" id="GO:0046395">
    <property type="term" value="P:carboxylic acid catabolic process"/>
    <property type="evidence" value="ECO:0007669"/>
    <property type="project" value="UniProtKB-ARBA"/>
</dbReference>
<dbReference type="InterPro" id="IPR013786">
    <property type="entry name" value="AcylCoA_DH/ox_N"/>
</dbReference>
<evidence type="ECO:0000256" key="9">
    <source>
        <dbReference type="ARBA" id="ARBA00022832"/>
    </source>
</evidence>
<evidence type="ECO:0000313" key="32">
    <source>
        <dbReference type="Proteomes" id="UP000324585"/>
    </source>
</evidence>
<evidence type="ECO:0000256" key="26">
    <source>
        <dbReference type="ARBA" id="ARBA00051903"/>
    </source>
</evidence>
<dbReference type="PANTHER" id="PTHR43884:SF1">
    <property type="entry name" value="SHORT_BRANCHED CHAIN SPECIFIC ACYL-COA DEHYDROGENASE, MITOCHONDRIAL"/>
    <property type="match status" value="1"/>
</dbReference>
<evidence type="ECO:0000256" key="4">
    <source>
        <dbReference type="ARBA" id="ARBA00009347"/>
    </source>
</evidence>
<feature type="domain" description="Acyl-CoA dehydrogenase/oxidase N-terminal" evidence="30">
    <location>
        <begin position="73"/>
        <end position="183"/>
    </location>
</feature>
<dbReference type="PROSITE" id="PS00072">
    <property type="entry name" value="ACYL_COA_DH_1"/>
    <property type="match status" value="1"/>
</dbReference>
<evidence type="ECO:0000259" key="28">
    <source>
        <dbReference type="Pfam" id="PF00441"/>
    </source>
</evidence>
<feature type="domain" description="Acyl-CoA oxidase/dehydrogenase middle" evidence="29">
    <location>
        <begin position="188"/>
        <end position="286"/>
    </location>
</feature>
<comment type="catalytic activity">
    <reaction evidence="26">
        <text>2-methylpropanoyl-CoA + oxidized [electron-transfer flavoprotein] + H(+) = 2-methylpropenoyl-CoA + reduced [electron-transfer flavoprotein]</text>
        <dbReference type="Rhea" id="RHEA:44180"/>
        <dbReference type="Rhea" id="RHEA-COMP:10685"/>
        <dbReference type="Rhea" id="RHEA-COMP:10686"/>
        <dbReference type="ChEBI" id="CHEBI:15378"/>
        <dbReference type="ChEBI" id="CHEBI:57338"/>
        <dbReference type="ChEBI" id="CHEBI:57692"/>
        <dbReference type="ChEBI" id="CHEBI:58307"/>
        <dbReference type="ChEBI" id="CHEBI:62500"/>
    </reaction>
    <physiologicalReaction direction="left-to-right" evidence="26">
        <dbReference type="Rhea" id="RHEA:44181"/>
    </physiologicalReaction>
</comment>
<protein>
    <recommendedName>
        <fullName evidence="17">Short/branched chain specific acyl-CoA dehydrogenase, mitochondrial</fullName>
        <ecNumber evidence="16">1.3.8.5</ecNumber>
    </recommendedName>
    <alternativeName>
        <fullName evidence="19">2-methyl branched chain acyl-CoA dehydrogenase</fullName>
    </alternativeName>
    <alternativeName>
        <fullName evidence="18">2-methylbutyryl-coenzyme A dehydrogenase</fullName>
    </alternativeName>
</protein>
<evidence type="ECO:0000256" key="11">
    <source>
        <dbReference type="ARBA" id="ARBA00022990"/>
    </source>
</evidence>
<evidence type="ECO:0000256" key="3">
    <source>
        <dbReference type="ARBA" id="ARBA00005198"/>
    </source>
</evidence>
<comment type="pathway">
    <text evidence="15">Amino-acid degradation; L-isoleucine degradation.</text>
</comment>
<evidence type="ECO:0000256" key="15">
    <source>
        <dbReference type="ARBA" id="ARBA00037895"/>
    </source>
</evidence>
<name>A0A5J4YYY5_PORPP</name>
<evidence type="ECO:0000256" key="14">
    <source>
        <dbReference type="ARBA" id="ARBA00023128"/>
    </source>
</evidence>
<dbReference type="FunFam" id="1.20.140.10:FF:000002">
    <property type="entry name" value="Acyl-CoA dehydrogenase short/branched chain"/>
    <property type="match status" value="1"/>
</dbReference>
<proteinExistence type="inferred from homology"/>
<evidence type="ECO:0000313" key="31">
    <source>
        <dbReference type="EMBL" id="KAA8495843.1"/>
    </source>
</evidence>
<sequence>MKVVLRYLGARAAFSSQRARSLTGSNHAWRRFDRAGWFAGCKDHSQRDGVSRARHFCASPEKHSDARPLLVWNDEEQMVKDATRKFALESVAPLVKQMDRDAKMDAGLLGQMFANGYMGTEVSAEYGGSEMTFTQTCLIVEELARVDPAVSVIVDIHNTLNNRILSQWGSEQQKQAVLSRMATQSLSSFCLSEAGAGSDAFALRTTATESKDGGSVFVLNGAKMWISNAAEAEFFIVFASVDLQLGYKGITAFLVERAASGLEIGKKEDKLGIRASSCCEVRFDSVRVPVENIIGQTGHGYKIAIESLNEGRIGIGAQMVGLAQGALDAVIPYSMERKQFGKPIASFQGMQFQIAQALTEVEAARLLVYNAARLKDSGRPFQTEAAYAKLFASQIAQKVASQCIDWAGGVGFTREYSMEKFYRDAKIGQIYEGTSNMQLATIAKNMLPKWTTG</sequence>
<dbReference type="Gene3D" id="2.40.110.10">
    <property type="entry name" value="Butyryl-CoA Dehydrogenase, subunit A, domain 2"/>
    <property type="match status" value="1"/>
</dbReference>
<evidence type="ECO:0000256" key="16">
    <source>
        <dbReference type="ARBA" id="ARBA00039036"/>
    </source>
</evidence>
<keyword evidence="6" id="KW-0597">Phosphoprotein</keyword>
<accession>A0A5J4YYY5</accession>
<comment type="subunit">
    <text evidence="5">Homotetramer.</text>
</comment>
<dbReference type="InterPro" id="IPR009075">
    <property type="entry name" value="AcylCo_DH/oxidase_C"/>
</dbReference>
<organism evidence="31 32">
    <name type="scientific">Porphyridium purpureum</name>
    <name type="common">Red alga</name>
    <name type="synonym">Porphyridium cruentum</name>
    <dbReference type="NCBI Taxonomy" id="35688"/>
    <lineage>
        <taxon>Eukaryota</taxon>
        <taxon>Rhodophyta</taxon>
        <taxon>Bangiophyceae</taxon>
        <taxon>Porphyridiales</taxon>
        <taxon>Porphyridiaceae</taxon>
        <taxon>Porphyridium</taxon>
    </lineage>
</organism>
<evidence type="ECO:0000259" key="30">
    <source>
        <dbReference type="Pfam" id="PF02771"/>
    </source>
</evidence>
<evidence type="ECO:0000256" key="1">
    <source>
        <dbReference type="ARBA" id="ARBA00001974"/>
    </source>
</evidence>
<evidence type="ECO:0000256" key="25">
    <source>
        <dbReference type="ARBA" id="ARBA00049552"/>
    </source>
</evidence>
<comment type="catalytic activity">
    <reaction evidence="23">
        <text>butanoyl-CoA + oxidized [electron-transfer flavoprotein] + H(+) = (2E)-butenoyl-CoA + reduced [electron-transfer flavoprotein]</text>
        <dbReference type="Rhea" id="RHEA:24004"/>
        <dbReference type="Rhea" id="RHEA-COMP:10685"/>
        <dbReference type="Rhea" id="RHEA-COMP:10686"/>
        <dbReference type="ChEBI" id="CHEBI:15378"/>
        <dbReference type="ChEBI" id="CHEBI:57332"/>
        <dbReference type="ChEBI" id="CHEBI:57371"/>
        <dbReference type="ChEBI" id="CHEBI:57692"/>
        <dbReference type="ChEBI" id="CHEBI:58307"/>
    </reaction>
    <physiologicalReaction direction="left-to-right" evidence="23">
        <dbReference type="Rhea" id="RHEA:24005"/>
    </physiologicalReaction>
</comment>
<dbReference type="EC" id="1.3.8.5" evidence="16"/>
<keyword evidence="7 27" id="KW-0285">Flavoprotein</keyword>
<dbReference type="PROSITE" id="PS00073">
    <property type="entry name" value="ACYL_COA_DH_2"/>
    <property type="match status" value="1"/>
</dbReference>
<dbReference type="FunFam" id="1.10.540.10:FF:000012">
    <property type="entry name" value="Acyl-CoA dehydrogenase short/branched chain"/>
    <property type="match status" value="1"/>
</dbReference>
<dbReference type="Gene3D" id="1.20.140.10">
    <property type="entry name" value="Butyryl-CoA Dehydrogenase, subunit A, domain 3"/>
    <property type="match status" value="1"/>
</dbReference>
<dbReference type="GO" id="GO:0005759">
    <property type="term" value="C:mitochondrial matrix"/>
    <property type="evidence" value="ECO:0007669"/>
    <property type="project" value="UniProtKB-SubCell"/>
</dbReference>
<dbReference type="GO" id="GO:0003853">
    <property type="term" value="F:short-chain 2-methyl fatty acyl-CoA dehydrogenase activity"/>
    <property type="evidence" value="ECO:0007669"/>
    <property type="project" value="UniProtKB-EC"/>
</dbReference>
<evidence type="ECO:0000256" key="24">
    <source>
        <dbReference type="ARBA" id="ARBA00049192"/>
    </source>
</evidence>
<dbReference type="FunFam" id="2.40.110.10:FF:000001">
    <property type="entry name" value="Acyl-CoA dehydrogenase, mitochondrial"/>
    <property type="match status" value="1"/>
</dbReference>
<comment type="subcellular location">
    <subcellularLocation>
        <location evidence="2">Mitochondrion matrix</location>
    </subcellularLocation>
</comment>
<comment type="catalytic activity">
    <reaction evidence="20">
        <text>2-methylbutanoyl-CoA + oxidized [electron-transfer flavoprotein] + H(+) = (2E)-2-methylbut-2-enoyl-CoA + reduced [electron-transfer flavoprotein]</text>
        <dbReference type="Rhea" id="RHEA:43780"/>
        <dbReference type="Rhea" id="RHEA-COMP:10685"/>
        <dbReference type="Rhea" id="RHEA-COMP:10686"/>
        <dbReference type="ChEBI" id="CHEBI:15378"/>
        <dbReference type="ChEBI" id="CHEBI:57336"/>
        <dbReference type="ChEBI" id="CHEBI:57337"/>
        <dbReference type="ChEBI" id="CHEBI:57692"/>
        <dbReference type="ChEBI" id="CHEBI:58307"/>
        <dbReference type="EC" id="1.3.8.5"/>
    </reaction>
    <physiologicalReaction direction="left-to-right" evidence="20">
        <dbReference type="Rhea" id="RHEA:43781"/>
    </physiologicalReaction>
</comment>
<dbReference type="OrthoDB" id="10262177at2759"/>
<dbReference type="Pfam" id="PF02770">
    <property type="entry name" value="Acyl-CoA_dh_M"/>
    <property type="match status" value="1"/>
</dbReference>
<comment type="catalytic activity">
    <reaction evidence="25">
        <text>(2S)-2-methylbutanoyl-CoA + oxidized [electron-transfer flavoprotein] + H(+) = (2E)-2-methylbut-2-enoyl-CoA + reduced [electron-transfer flavoprotein]</text>
        <dbReference type="Rhea" id="RHEA:48256"/>
        <dbReference type="Rhea" id="RHEA-COMP:10685"/>
        <dbReference type="Rhea" id="RHEA-COMP:10686"/>
        <dbReference type="ChEBI" id="CHEBI:15378"/>
        <dbReference type="ChEBI" id="CHEBI:57337"/>
        <dbReference type="ChEBI" id="CHEBI:57692"/>
        <dbReference type="ChEBI" id="CHEBI:58307"/>
        <dbReference type="ChEBI" id="CHEBI:88166"/>
    </reaction>
    <physiologicalReaction direction="left-to-right" evidence="25">
        <dbReference type="Rhea" id="RHEA:48257"/>
    </physiologicalReaction>
</comment>
<dbReference type="InterPro" id="IPR046373">
    <property type="entry name" value="Acyl-CoA_Oxase/DH_mid-dom_sf"/>
</dbReference>
<dbReference type="GO" id="GO:0006631">
    <property type="term" value="P:fatty acid metabolic process"/>
    <property type="evidence" value="ECO:0007669"/>
    <property type="project" value="UniProtKB-KW"/>
</dbReference>